<reference evidence="3 4" key="1">
    <citation type="journal article" date="2013" name="Front. Plant Sci.">
        <title>The Reference Genome of the Halophytic Plant Eutrema salsugineum.</title>
        <authorList>
            <person name="Yang R."/>
            <person name="Jarvis D.E."/>
            <person name="Chen H."/>
            <person name="Beilstein M.A."/>
            <person name="Grimwood J."/>
            <person name="Jenkins J."/>
            <person name="Shu S."/>
            <person name="Prochnik S."/>
            <person name="Xin M."/>
            <person name="Ma C."/>
            <person name="Schmutz J."/>
            <person name="Wing R.A."/>
            <person name="Mitchell-Olds T."/>
            <person name="Schumaker K.S."/>
            <person name="Wang X."/>
        </authorList>
    </citation>
    <scope>NUCLEOTIDE SEQUENCE [LARGE SCALE GENOMIC DNA]</scope>
</reference>
<dbReference type="PANTHER" id="PTHR48449">
    <property type="entry name" value="DUF1985 DOMAIN-CONTAINING PROTEIN"/>
    <property type="match status" value="1"/>
</dbReference>
<dbReference type="Gramene" id="ESQ47180">
    <property type="protein sequence ID" value="ESQ47180"/>
    <property type="gene ID" value="EUTSA_v10028100mg"/>
</dbReference>
<evidence type="ECO:0000256" key="1">
    <source>
        <dbReference type="SAM" id="MobiDB-lite"/>
    </source>
</evidence>
<keyword evidence="4" id="KW-1185">Reference proteome</keyword>
<feature type="compositionally biased region" description="Acidic residues" evidence="1">
    <location>
        <begin position="10"/>
        <end position="35"/>
    </location>
</feature>
<feature type="region of interest" description="Disordered" evidence="1">
    <location>
        <begin position="1"/>
        <end position="35"/>
    </location>
</feature>
<dbReference type="Pfam" id="PF09331">
    <property type="entry name" value="DUF1985"/>
    <property type="match status" value="1"/>
</dbReference>
<name>V4L9U0_EUTSA</name>
<dbReference type="EMBL" id="KI517416">
    <property type="protein sequence ID" value="ESQ47180.1"/>
    <property type="molecule type" value="Genomic_DNA"/>
</dbReference>
<dbReference type="InterPro" id="IPR015410">
    <property type="entry name" value="DUF1985"/>
</dbReference>
<dbReference type="OMA" id="WIQESIP"/>
<dbReference type="PANTHER" id="PTHR48449:SF1">
    <property type="entry name" value="DUF1985 DOMAIN-CONTAINING PROTEIN"/>
    <property type="match status" value="1"/>
</dbReference>
<sequence length="202" mass="23260">MMSGLKCSELEENEEEVEEEKEEEEQDLECNTDETEENKDERFCLAMLILIESLVIPRYHGYRFPRKFLKIAQNLETLLSYPWGRDSYIILLNSIKKLVPTRLSKSKYDIHGFPIALDLWMLESVPQLQHAFSSINSLEAPTAFLCEKYLRLTNPTTSQVVAIEGFRDLRVVCVLPSIPSDPEDKVFLKTNLGKTSITLLTL</sequence>
<organism evidence="3 4">
    <name type="scientific">Eutrema salsugineum</name>
    <name type="common">Saltwater cress</name>
    <name type="synonym">Sisymbrium salsugineum</name>
    <dbReference type="NCBI Taxonomy" id="72664"/>
    <lineage>
        <taxon>Eukaryota</taxon>
        <taxon>Viridiplantae</taxon>
        <taxon>Streptophyta</taxon>
        <taxon>Embryophyta</taxon>
        <taxon>Tracheophyta</taxon>
        <taxon>Spermatophyta</taxon>
        <taxon>Magnoliopsida</taxon>
        <taxon>eudicotyledons</taxon>
        <taxon>Gunneridae</taxon>
        <taxon>Pentapetalae</taxon>
        <taxon>rosids</taxon>
        <taxon>malvids</taxon>
        <taxon>Brassicales</taxon>
        <taxon>Brassicaceae</taxon>
        <taxon>Eutremeae</taxon>
        <taxon>Eutrema</taxon>
    </lineage>
</organism>
<evidence type="ECO:0000259" key="2">
    <source>
        <dbReference type="Pfam" id="PF09331"/>
    </source>
</evidence>
<accession>V4L9U0</accession>
<dbReference type="KEGG" id="eus:EUTSA_v10028100mg"/>
<proteinExistence type="predicted"/>
<evidence type="ECO:0000313" key="4">
    <source>
        <dbReference type="Proteomes" id="UP000030689"/>
    </source>
</evidence>
<protein>
    <recommendedName>
        <fullName evidence="2">DUF1985 domain-containing protein</fullName>
    </recommendedName>
</protein>
<feature type="domain" description="DUF1985" evidence="2">
    <location>
        <begin position="2"/>
        <end position="92"/>
    </location>
</feature>
<dbReference type="Proteomes" id="UP000030689">
    <property type="component" value="Unassembled WGS sequence"/>
</dbReference>
<dbReference type="AlphaFoldDB" id="V4L9U0"/>
<gene>
    <name evidence="3" type="ORF">EUTSA_v10028100mg</name>
</gene>
<evidence type="ECO:0000313" key="3">
    <source>
        <dbReference type="EMBL" id="ESQ47180.1"/>
    </source>
</evidence>